<comment type="subcellular location">
    <subcellularLocation>
        <location evidence="1">Endoplasmic reticulum membrane</location>
        <topology evidence="1">Multi-pass membrane protein</topology>
    </subcellularLocation>
</comment>
<dbReference type="GeneID" id="77731219"/>
<evidence type="ECO:0000256" key="5">
    <source>
        <dbReference type="ARBA" id="ARBA00022824"/>
    </source>
</evidence>
<evidence type="ECO:0000256" key="1">
    <source>
        <dbReference type="ARBA" id="ARBA00004477"/>
    </source>
</evidence>
<dbReference type="PANTHER" id="PTHR13202">
    <property type="entry name" value="MICROSOMAL SIGNAL PEPTIDASE 12 KDA SUBUNIT"/>
    <property type="match status" value="1"/>
</dbReference>
<protein>
    <recommendedName>
        <fullName evidence="3">Signal peptidase complex subunit 1</fullName>
    </recommendedName>
</protein>
<evidence type="ECO:0000256" key="9">
    <source>
        <dbReference type="SAM" id="Phobius"/>
    </source>
</evidence>
<dbReference type="Pfam" id="PF06645">
    <property type="entry name" value="SPC12"/>
    <property type="match status" value="1"/>
</dbReference>
<dbReference type="InterPro" id="IPR009542">
    <property type="entry name" value="Spc1/SPCS1"/>
</dbReference>
<dbReference type="GO" id="GO:0006465">
    <property type="term" value="P:signal peptide processing"/>
    <property type="evidence" value="ECO:0007669"/>
    <property type="project" value="InterPro"/>
</dbReference>
<evidence type="ECO:0000256" key="8">
    <source>
        <dbReference type="ARBA" id="ARBA00045204"/>
    </source>
</evidence>
<evidence type="ECO:0000313" key="10">
    <source>
        <dbReference type="EMBL" id="KAI9638103.1"/>
    </source>
</evidence>
<dbReference type="EMBL" id="JAKWFO010000003">
    <property type="protein sequence ID" value="KAI9638103.1"/>
    <property type="molecule type" value="Genomic_DNA"/>
</dbReference>
<name>A0AA38HDC2_9TREE</name>
<comment type="similarity">
    <text evidence="2">Belongs to the SPCS1 family.</text>
</comment>
<sequence length="97" mass="10951">MDYLPAPVIKWLEGRIDPTSQRLVEQYSQYFLVLLVAVAFVISFALKSVMIGLEVFLGGFVLLLGATVPPWPCLNRHPIKFLPVRQPTYTLTKESTT</sequence>
<evidence type="ECO:0000313" key="11">
    <source>
        <dbReference type="Proteomes" id="UP001164286"/>
    </source>
</evidence>
<keyword evidence="11" id="KW-1185">Reference proteome</keyword>
<evidence type="ECO:0000256" key="6">
    <source>
        <dbReference type="ARBA" id="ARBA00022989"/>
    </source>
</evidence>
<gene>
    <name evidence="10" type="ORF">MKK02DRAFT_42491</name>
</gene>
<evidence type="ECO:0000256" key="4">
    <source>
        <dbReference type="ARBA" id="ARBA00022692"/>
    </source>
</evidence>
<keyword evidence="6 9" id="KW-1133">Transmembrane helix</keyword>
<feature type="transmembrane region" description="Helical" evidence="9">
    <location>
        <begin position="27"/>
        <end position="46"/>
    </location>
</feature>
<organism evidence="10 11">
    <name type="scientific">Dioszegia hungarica</name>
    <dbReference type="NCBI Taxonomy" id="4972"/>
    <lineage>
        <taxon>Eukaryota</taxon>
        <taxon>Fungi</taxon>
        <taxon>Dikarya</taxon>
        <taxon>Basidiomycota</taxon>
        <taxon>Agaricomycotina</taxon>
        <taxon>Tremellomycetes</taxon>
        <taxon>Tremellales</taxon>
        <taxon>Bulleribasidiaceae</taxon>
        <taxon>Dioszegia</taxon>
    </lineage>
</organism>
<keyword evidence="4 9" id="KW-0812">Transmembrane</keyword>
<accession>A0AA38HDC2</accession>
<comment type="function">
    <text evidence="8">Component of the signal peptidase complex (SPC) which catalyzes the cleavage of N-terminal signal sequences from nascent proteins as they are translocated into the lumen of the endoplasmic reticulum. Dispensable for SPC enzymatic activity.</text>
</comment>
<dbReference type="GO" id="GO:0045047">
    <property type="term" value="P:protein targeting to ER"/>
    <property type="evidence" value="ECO:0007669"/>
    <property type="project" value="TreeGrafter"/>
</dbReference>
<keyword evidence="7 9" id="KW-0472">Membrane</keyword>
<proteinExistence type="inferred from homology"/>
<keyword evidence="5" id="KW-0256">Endoplasmic reticulum</keyword>
<dbReference type="GO" id="GO:0005787">
    <property type="term" value="C:signal peptidase complex"/>
    <property type="evidence" value="ECO:0007669"/>
    <property type="project" value="InterPro"/>
</dbReference>
<reference evidence="10" key="1">
    <citation type="journal article" date="2022" name="G3 (Bethesda)">
        <title>High quality genome of the basidiomycete yeast Dioszegia hungarica PDD-24b-2 isolated from cloud water.</title>
        <authorList>
            <person name="Jarrige D."/>
            <person name="Haridas S."/>
            <person name="Bleykasten-Grosshans C."/>
            <person name="Joly M."/>
            <person name="Nadalig T."/>
            <person name="Sancelme M."/>
            <person name="Vuilleumier S."/>
            <person name="Grigoriev I.V."/>
            <person name="Amato P."/>
            <person name="Bringel F."/>
        </authorList>
    </citation>
    <scope>NUCLEOTIDE SEQUENCE</scope>
    <source>
        <strain evidence="10">PDD-24b-2</strain>
    </source>
</reference>
<dbReference type="RefSeq" id="XP_052947880.1">
    <property type="nucleotide sequence ID" value="XM_053092014.1"/>
</dbReference>
<dbReference type="PANTHER" id="PTHR13202:SF0">
    <property type="entry name" value="SIGNAL PEPTIDASE COMPLEX SUBUNIT 1"/>
    <property type="match status" value="1"/>
</dbReference>
<comment type="caution">
    <text evidence="10">The sequence shown here is derived from an EMBL/GenBank/DDBJ whole genome shotgun (WGS) entry which is preliminary data.</text>
</comment>
<evidence type="ECO:0000256" key="3">
    <source>
        <dbReference type="ARBA" id="ARBA00017059"/>
    </source>
</evidence>
<evidence type="ECO:0000256" key="7">
    <source>
        <dbReference type="ARBA" id="ARBA00023136"/>
    </source>
</evidence>
<evidence type="ECO:0000256" key="2">
    <source>
        <dbReference type="ARBA" id="ARBA00005245"/>
    </source>
</evidence>
<dbReference type="Proteomes" id="UP001164286">
    <property type="component" value="Unassembled WGS sequence"/>
</dbReference>
<dbReference type="AlphaFoldDB" id="A0AA38HDC2"/>